<dbReference type="InterPro" id="IPR001254">
    <property type="entry name" value="Trypsin_dom"/>
</dbReference>
<reference evidence="13" key="1">
    <citation type="submission" date="2021-01" db="EMBL/GenBank/DDBJ databases">
        <authorList>
            <person name="Bezrukov I."/>
        </authorList>
    </citation>
    <scope>NUCLEOTIDE SEQUENCE</scope>
</reference>
<dbReference type="GO" id="GO:0051707">
    <property type="term" value="P:response to other organism"/>
    <property type="evidence" value="ECO:0007669"/>
    <property type="project" value="UniProtKB-ARBA"/>
</dbReference>
<keyword evidence="8" id="KW-0430">Lectin</keyword>
<evidence type="ECO:0000313" key="13">
    <source>
        <dbReference type="EMBL" id="CAE5967512.1"/>
    </source>
</evidence>
<dbReference type="GO" id="GO:0006508">
    <property type="term" value="P:proteolysis"/>
    <property type="evidence" value="ECO:0007669"/>
    <property type="project" value="UniProtKB-KW"/>
</dbReference>
<dbReference type="Pfam" id="PF13365">
    <property type="entry name" value="Trypsin_2"/>
    <property type="match status" value="1"/>
</dbReference>
<evidence type="ECO:0000256" key="6">
    <source>
        <dbReference type="ARBA" id="ARBA00022670"/>
    </source>
</evidence>
<evidence type="ECO:0000313" key="14">
    <source>
        <dbReference type="Proteomes" id="UP000682877"/>
    </source>
</evidence>
<comment type="subcellular location">
    <subcellularLocation>
        <location evidence="1">Secreted</location>
        <location evidence="1">Extracellular space</location>
        <location evidence="1">Apoplast</location>
    </subcellularLocation>
</comment>
<dbReference type="InterPro" id="IPR009003">
    <property type="entry name" value="Peptidase_S1_PA"/>
</dbReference>
<evidence type="ECO:0000256" key="8">
    <source>
        <dbReference type="ARBA" id="ARBA00022734"/>
    </source>
</evidence>
<comment type="similarity">
    <text evidence="3">Belongs to the peptidase S1C family.</text>
</comment>
<dbReference type="SUPFAM" id="SSF50156">
    <property type="entry name" value="PDZ domain-like"/>
    <property type="match status" value="2"/>
</dbReference>
<dbReference type="Pfam" id="PF17815">
    <property type="entry name" value="PDZ_3"/>
    <property type="match status" value="1"/>
</dbReference>
<evidence type="ECO:0000259" key="12">
    <source>
        <dbReference type="SMART" id="SM00228"/>
    </source>
</evidence>
<dbReference type="Gene3D" id="3.20.190.20">
    <property type="match status" value="1"/>
</dbReference>
<dbReference type="InterPro" id="IPR001940">
    <property type="entry name" value="Peptidase_S1C"/>
</dbReference>
<evidence type="ECO:0000256" key="7">
    <source>
        <dbReference type="ARBA" id="ARBA00022729"/>
    </source>
</evidence>
<dbReference type="PANTHER" id="PTHR45980:SF7">
    <property type="entry name" value="PROTEASE DO-LIKE 11, MITOCHONDRIAL-RELATED"/>
    <property type="match status" value="1"/>
</dbReference>
<dbReference type="Proteomes" id="UP000682877">
    <property type="component" value="Chromosome 3"/>
</dbReference>
<evidence type="ECO:0000256" key="10">
    <source>
        <dbReference type="ARBA" id="ARBA00022825"/>
    </source>
</evidence>
<dbReference type="InterPro" id="IPR036034">
    <property type="entry name" value="PDZ_sf"/>
</dbReference>
<dbReference type="InterPro" id="IPR041517">
    <property type="entry name" value="DEGP_PDZ"/>
</dbReference>
<keyword evidence="7" id="KW-0732">Signal</keyword>
<dbReference type="Gene3D" id="2.40.10.120">
    <property type="match status" value="2"/>
</dbReference>
<keyword evidence="10" id="KW-0720">Serine protease</keyword>
<dbReference type="InterPro" id="IPR001478">
    <property type="entry name" value="PDZ"/>
</dbReference>
<dbReference type="GO" id="GO:0004252">
    <property type="term" value="F:serine-type endopeptidase activity"/>
    <property type="evidence" value="ECO:0007669"/>
    <property type="project" value="InterPro"/>
</dbReference>
<keyword evidence="9" id="KW-0378">Hydrolase</keyword>
<evidence type="ECO:0000256" key="1">
    <source>
        <dbReference type="ARBA" id="ARBA00004271"/>
    </source>
</evidence>
<dbReference type="InterPro" id="IPR001220">
    <property type="entry name" value="Legume_lectin_dom"/>
</dbReference>
<proteinExistence type="inferred from homology"/>
<comment type="similarity">
    <text evidence="2">Belongs to the leguminous lectin family.</text>
</comment>
<dbReference type="Gene3D" id="2.30.42.10">
    <property type="match status" value="2"/>
</dbReference>
<protein>
    <recommendedName>
        <fullName evidence="12">PDZ domain-containing protein</fullName>
    </recommendedName>
</protein>
<dbReference type="GO" id="GO:0030246">
    <property type="term" value="F:carbohydrate binding"/>
    <property type="evidence" value="ECO:0007669"/>
    <property type="project" value="UniProtKB-KW"/>
</dbReference>
<organism evidence="13 14">
    <name type="scientific">Arabidopsis arenosa</name>
    <name type="common">Sand rock-cress</name>
    <name type="synonym">Cardaminopsis arenosa</name>
    <dbReference type="NCBI Taxonomy" id="38785"/>
    <lineage>
        <taxon>Eukaryota</taxon>
        <taxon>Viridiplantae</taxon>
        <taxon>Streptophyta</taxon>
        <taxon>Embryophyta</taxon>
        <taxon>Tracheophyta</taxon>
        <taxon>Spermatophyta</taxon>
        <taxon>Magnoliopsida</taxon>
        <taxon>eudicotyledons</taxon>
        <taxon>Gunneridae</taxon>
        <taxon>Pentapetalae</taxon>
        <taxon>rosids</taxon>
        <taxon>malvids</taxon>
        <taxon>Brassicales</taxon>
        <taxon>Brassicaceae</taxon>
        <taxon>Camelineae</taxon>
        <taxon>Arabidopsis</taxon>
    </lineage>
</organism>
<dbReference type="FunFam" id="2.60.120.200:FF:000236">
    <property type="entry name" value="Legume lectin family protein"/>
    <property type="match status" value="1"/>
</dbReference>
<dbReference type="InterPro" id="IPR046449">
    <property type="entry name" value="DEGP_PDZ_sf"/>
</dbReference>
<dbReference type="SUPFAM" id="SSF50494">
    <property type="entry name" value="Trypsin-like serine proteases"/>
    <property type="match status" value="2"/>
</dbReference>
<accession>A0A8S1ZWY1</accession>
<dbReference type="Pfam" id="PF00139">
    <property type="entry name" value="Lectin_legB"/>
    <property type="match status" value="1"/>
</dbReference>
<evidence type="ECO:0000256" key="3">
    <source>
        <dbReference type="ARBA" id="ARBA00010541"/>
    </source>
</evidence>
<evidence type="ECO:0000256" key="2">
    <source>
        <dbReference type="ARBA" id="ARBA00007606"/>
    </source>
</evidence>
<dbReference type="InterPro" id="IPR013320">
    <property type="entry name" value="ConA-like_dom_sf"/>
</dbReference>
<evidence type="ECO:0000256" key="5">
    <source>
        <dbReference type="ARBA" id="ARBA00022525"/>
    </source>
</evidence>
<dbReference type="PANTHER" id="PTHR45980">
    <property type="match status" value="1"/>
</dbReference>
<dbReference type="SMART" id="SM00228">
    <property type="entry name" value="PDZ"/>
    <property type="match status" value="2"/>
</dbReference>
<keyword evidence="5" id="KW-0964">Secreted</keyword>
<feature type="domain" description="PDZ" evidence="12">
    <location>
        <begin position="703"/>
        <end position="796"/>
    </location>
</feature>
<dbReference type="AlphaFoldDB" id="A0A8S1ZWY1"/>
<keyword evidence="14" id="KW-1185">Reference proteome</keyword>
<dbReference type="Pfam" id="PF00089">
    <property type="entry name" value="Trypsin"/>
    <property type="match status" value="1"/>
</dbReference>
<sequence>MVSRYSRALLPTVTISSRIANIVLPFALTRGRKIHTMSKDEEWWKKIEKSPPVDELMLESVVEVFTDSTEYSKVKPWQTLNQESYGGSGFAIAGKKILTNAHVVEVMNDHTFVHVKRHGSQVKYKAKVQKIAHECDLAILEIDSDEFWKGMNPLEFGDIPPLNEIVYVVGYPEGNKVVGVVFQDLGDEKSTGVVIPTPIIRHFITGAEESSHNAVFGSLVLSCQSMENAQIRNHFKMSPETTGILINKINSSSGAHNILRKDDIILAIDGVPIGNDETCPFRNEERISFNHFISMKKPDEKILVKVLRKGKEQEYNISLKPVKPHITVQQYYNLPSYYIFGGFVFVPLTKSYIDDLSLECVLNDEYKITDEQQVIISQVMPDDINKGYSNFKDLQVEKVNGVKVKNLKHLCELIEGCCSKDLRLDLENDKVMVLNYESAKKATFEILERHNIKSAWGSERSTSAAERGVVLPFALTGRRKIHSIHEDAKKLERWKKIEESRPVDELVLDSVVEVFSDSTGYSKSKPWQTLDQKSSRGTGFAIAGKKILTNAHVVMAMNDHTFVDVKRHGSQIKYKAKVQKISHECDLAILEIDSDEFWKGMNPLELGDIPPLEEVVSVVGGDNICITKGLVLRVETRIYDYSDNDLLSIQIDATINDENTGGPVIMGNKVVGVVYEMGFVIPTPIIKHFITGVQESRQYSGFGSLDLSYQSLENVQIHNHYKMSHEMTGILINKINSSSGAYKILRKDDIILAIDGVPIGNDEKVPFQNKRRIDFSYLVSMKKPGEKALVKVLRNGKEYEYNISLKPILADDINEGYQSLDGAQVEKVNGVEVKNLKHLCELIEESNAAFAVKFNFKSFDGNNLLFLGDAELGPSSDGVSRSGALSMTRDENPFSHGQGLYINQIPFKPSNTSSPYSFETSFTFSITPRTKPNSGQGLAFIVVPEADNSGASGGGYLGILNKTNDGKPENHILAIEFDTFQNKEFLDINGNHVGVNINSMTSLVAEKAGYWVQTRVGKRKVWSFKDVNLSSGERFKAWVEFRSKDSTITVTLAPENVKKPKRALIEAPRVLNEVLLQNMYAGFAGSMGRAVERHDIWSWSFENAAKNN</sequence>
<dbReference type="Gene3D" id="2.60.120.200">
    <property type="match status" value="1"/>
</dbReference>
<gene>
    <name evidence="13" type="ORF">AARE701A_LOCUS7368</name>
</gene>
<name>A0A8S1ZWY1_ARAAE</name>
<feature type="domain" description="PDZ" evidence="12">
    <location>
        <begin position="217"/>
        <end position="310"/>
    </location>
</feature>
<dbReference type="PRINTS" id="PR00834">
    <property type="entry name" value="PROTEASES2C"/>
</dbReference>
<evidence type="ECO:0000256" key="11">
    <source>
        <dbReference type="ARBA" id="ARBA00023180"/>
    </source>
</evidence>
<dbReference type="CDD" id="cd06899">
    <property type="entry name" value="lectin_legume_LecRK_Arcelin_ConA"/>
    <property type="match status" value="1"/>
</dbReference>
<evidence type="ECO:0000256" key="9">
    <source>
        <dbReference type="ARBA" id="ARBA00022801"/>
    </source>
</evidence>
<evidence type="ECO:0000256" key="4">
    <source>
        <dbReference type="ARBA" id="ARBA00022523"/>
    </source>
</evidence>
<dbReference type="SUPFAM" id="SSF49899">
    <property type="entry name" value="Concanavalin A-like lectins/glucanases"/>
    <property type="match status" value="1"/>
</dbReference>
<dbReference type="EMBL" id="LR999453">
    <property type="protein sequence ID" value="CAE5967512.1"/>
    <property type="molecule type" value="Genomic_DNA"/>
</dbReference>
<dbReference type="GO" id="GO:0048046">
    <property type="term" value="C:apoplast"/>
    <property type="evidence" value="ECO:0007669"/>
    <property type="project" value="UniProtKB-SubCell"/>
</dbReference>
<keyword evidence="4" id="KW-0052">Apoplast</keyword>
<keyword evidence="6" id="KW-0645">Protease</keyword>
<dbReference type="Pfam" id="PF13180">
    <property type="entry name" value="PDZ_2"/>
    <property type="match status" value="2"/>
</dbReference>
<keyword evidence="11" id="KW-0325">Glycoprotein</keyword>